<comment type="caution">
    <text evidence="1">The sequence shown here is derived from an EMBL/GenBank/DDBJ whole genome shotgun (WGS) entry which is preliminary data.</text>
</comment>
<reference evidence="1 2" key="1">
    <citation type="submission" date="2018-06" db="EMBL/GenBank/DDBJ databases">
        <title>Isolation of heavy metals resistant Paenibacillus silvae NC2 from Gold-Copper mine in ZiJin, China.</title>
        <authorList>
            <person name="Xu J."/>
            <person name="Mazhar H.S."/>
            <person name="Rensing C."/>
        </authorList>
    </citation>
    <scope>NUCLEOTIDE SEQUENCE [LARGE SCALE GENOMIC DNA]</scope>
    <source>
        <strain evidence="1 2">NC2</strain>
    </source>
</reference>
<dbReference type="EMBL" id="QKWW01000006">
    <property type="protein sequence ID" value="PZT57448.1"/>
    <property type="molecule type" value="Genomic_DNA"/>
</dbReference>
<sequence length="83" mass="9376">MKLRNKLIKTVTLDSQLKSKISLYANYKKPDETLTRYVMTDVNDILVCNKGDIDSYSQAGFVIFGRAETESELQEIVALAEIS</sequence>
<evidence type="ECO:0000313" key="2">
    <source>
        <dbReference type="Proteomes" id="UP000249204"/>
    </source>
</evidence>
<gene>
    <name evidence="1" type="ORF">DN757_01985</name>
</gene>
<dbReference type="Proteomes" id="UP000249204">
    <property type="component" value="Unassembled WGS sequence"/>
</dbReference>
<protein>
    <submittedName>
        <fullName evidence="1">Uncharacterized protein</fullName>
    </submittedName>
</protein>
<proteinExistence type="predicted"/>
<accession>A0A2W6NQA3</accession>
<evidence type="ECO:0000313" key="1">
    <source>
        <dbReference type="EMBL" id="PZT57448.1"/>
    </source>
</evidence>
<dbReference type="AlphaFoldDB" id="A0A2W6NQA3"/>
<organism evidence="1 2">
    <name type="scientific">Paenibacillus silvae</name>
    <dbReference type="NCBI Taxonomy" id="1325358"/>
    <lineage>
        <taxon>Bacteria</taxon>
        <taxon>Bacillati</taxon>
        <taxon>Bacillota</taxon>
        <taxon>Bacilli</taxon>
        <taxon>Bacillales</taxon>
        <taxon>Paenibacillaceae</taxon>
        <taxon>Paenibacillus</taxon>
    </lineage>
</organism>
<name>A0A2W6NQA3_9BACL</name>
<dbReference type="RefSeq" id="WP_111268599.1">
    <property type="nucleotide sequence ID" value="NZ_QKWW01000006.1"/>
</dbReference>